<dbReference type="InterPro" id="IPR041109">
    <property type="entry name" value="HMW1C_N"/>
</dbReference>
<accession>A0ABV2JSF3</accession>
<name>A0ABV2JSF3_9GAMM</name>
<protein>
    <recommendedName>
        <fullName evidence="8">Peptide transporter</fullName>
    </recommendedName>
</protein>
<dbReference type="Gene3D" id="3.40.50.2000">
    <property type="entry name" value="Glycogen Phosphorylase B"/>
    <property type="match status" value="1"/>
</dbReference>
<evidence type="ECO:0000256" key="3">
    <source>
        <dbReference type="ARBA" id="ARBA00022679"/>
    </source>
</evidence>
<dbReference type="InterPro" id="IPR040542">
    <property type="entry name" value="HMW1_D2"/>
</dbReference>
<organism evidence="6 7">
    <name type="scientific">Dyella japonica</name>
    <dbReference type="NCBI Taxonomy" id="231455"/>
    <lineage>
        <taxon>Bacteria</taxon>
        <taxon>Pseudomonadati</taxon>
        <taxon>Pseudomonadota</taxon>
        <taxon>Gammaproteobacteria</taxon>
        <taxon>Lysobacterales</taxon>
        <taxon>Rhodanobacteraceae</taxon>
        <taxon>Dyella</taxon>
    </lineage>
</organism>
<dbReference type="Proteomes" id="UP001549184">
    <property type="component" value="Unassembled WGS sequence"/>
</dbReference>
<gene>
    <name evidence="6" type="ORF">ABIC75_000380</name>
</gene>
<dbReference type="InterPro" id="IPR051939">
    <property type="entry name" value="Glycosyltr_41/O-GlcNAc_trsf"/>
</dbReference>
<evidence type="ECO:0000256" key="1">
    <source>
        <dbReference type="ARBA" id="ARBA00004922"/>
    </source>
</evidence>
<evidence type="ECO:0000259" key="4">
    <source>
        <dbReference type="Pfam" id="PF18071"/>
    </source>
</evidence>
<evidence type="ECO:0000313" key="6">
    <source>
        <dbReference type="EMBL" id="MET3650678.1"/>
    </source>
</evidence>
<keyword evidence="7" id="KW-1185">Reference proteome</keyword>
<dbReference type="RefSeq" id="WP_354012167.1">
    <property type="nucleotide sequence ID" value="NZ_JBEPMU010000001.1"/>
</dbReference>
<keyword evidence="2" id="KW-0328">Glycosyltransferase</keyword>
<dbReference type="Pfam" id="PF18254">
    <property type="entry name" value="HMw1_D2"/>
    <property type="match status" value="1"/>
</dbReference>
<sequence length="611" mass="68399">MSSSQATAAATEPLFSLGRFESACYARKHEQAAREFVALLAMLDRNYGGFDRGFEAQPTASMVGVDQDPHVINRICSALSALFSDSAFGLSLDGYRQLLYFHRWIATLFAASSFRNADHILRALNIKGPNARAVEVNNRDLTKFCLLYTPNSEIPLDMEALWAYDRHLAVALACALLSPRFLGTMAAHDKREVLLEWLPLKLEQINDLNVLPIGVLHDVYMHCSYADTPRRHAIKAPINRLVRKKLEEQGIRDVTHVPRTRAAGEKPLLMVVLEWFSGSHSIYRTHSASIKAASERFHVVGIGHAGQVDTLGKAVFDEYVEVTGDTVSFVRAKAEELQPDIVYYPAFGMFPHSIYLTNLRLAPVQIVSYGHPATSMSPFIDYFVLPEDWVGDPGCFSEKLLPVPKAAMPFVPSAQTSTYDPTLREQPDTVRIAVAATTMKLNPGFIDMLARIRREVDKPLEFHFFMGVARGLVYLEARDLICRFLPDAFIHPIMPYAEYMARINACDLYLNPFPFGNTNGIVDVTALGMVGVCKTGPEVLEHIDEALFTRIGLPEWLVARSTDDYVRAAKRLITDDAMRIVLRQKLLRSDAVKVFYQGQPELFGKALETLL</sequence>
<dbReference type="PANTHER" id="PTHR44835:SF1">
    <property type="entry name" value="PROTEIN O-GLCNAC TRANSFERASE"/>
    <property type="match status" value="1"/>
</dbReference>
<proteinExistence type="predicted"/>
<dbReference type="PANTHER" id="PTHR44835">
    <property type="entry name" value="UDP-N-ACETYLGLUCOSAMINE--PEPTIDE N-ACETYLGLUCOSAMINYLTRANSFERASE SPINDLY-RELATED"/>
    <property type="match status" value="1"/>
</dbReference>
<dbReference type="EMBL" id="JBEPMU010000001">
    <property type="protein sequence ID" value="MET3650678.1"/>
    <property type="molecule type" value="Genomic_DNA"/>
</dbReference>
<keyword evidence="3" id="KW-0808">Transferase</keyword>
<comment type="pathway">
    <text evidence="1">Protein modification; protein glycosylation.</text>
</comment>
<feature type="domain" description="HMW1C N-terminal" evidence="4">
    <location>
        <begin position="15"/>
        <end position="154"/>
    </location>
</feature>
<evidence type="ECO:0000259" key="5">
    <source>
        <dbReference type="Pfam" id="PF18254"/>
    </source>
</evidence>
<reference evidence="6 7" key="1">
    <citation type="submission" date="2024-06" db="EMBL/GenBank/DDBJ databases">
        <title>Sorghum-associated microbial communities from plants grown in Nebraska, USA.</title>
        <authorList>
            <person name="Schachtman D."/>
        </authorList>
    </citation>
    <scope>NUCLEOTIDE SEQUENCE [LARGE SCALE GENOMIC DNA]</scope>
    <source>
        <strain evidence="6 7">1073</strain>
    </source>
</reference>
<evidence type="ECO:0000256" key="2">
    <source>
        <dbReference type="ARBA" id="ARBA00022676"/>
    </source>
</evidence>
<comment type="caution">
    <text evidence="6">The sequence shown here is derived from an EMBL/GenBank/DDBJ whole genome shotgun (WGS) entry which is preliminary data.</text>
</comment>
<feature type="domain" description="HMW1" evidence="5">
    <location>
        <begin position="160"/>
        <end position="245"/>
    </location>
</feature>
<evidence type="ECO:0000313" key="7">
    <source>
        <dbReference type="Proteomes" id="UP001549184"/>
    </source>
</evidence>
<dbReference type="Gene3D" id="3.40.50.11380">
    <property type="match status" value="1"/>
</dbReference>
<evidence type="ECO:0008006" key="8">
    <source>
        <dbReference type="Google" id="ProtNLM"/>
    </source>
</evidence>
<dbReference type="Pfam" id="PF18071">
    <property type="entry name" value="HMW1C_N"/>
    <property type="match status" value="1"/>
</dbReference>